<dbReference type="SUPFAM" id="SSF54637">
    <property type="entry name" value="Thioesterase/thiol ester dehydrase-isomerase"/>
    <property type="match status" value="1"/>
</dbReference>
<keyword evidence="2" id="KW-0378">Hydrolase</keyword>
<evidence type="ECO:0000313" key="4">
    <source>
        <dbReference type="Proteomes" id="UP000586722"/>
    </source>
</evidence>
<dbReference type="RefSeq" id="WP_161675640.1">
    <property type="nucleotide sequence ID" value="NZ_JAABLP010000002.1"/>
</dbReference>
<proteinExistence type="inferred from homology"/>
<evidence type="ECO:0000256" key="2">
    <source>
        <dbReference type="ARBA" id="ARBA00022801"/>
    </source>
</evidence>
<dbReference type="Proteomes" id="UP000586722">
    <property type="component" value="Unassembled WGS sequence"/>
</dbReference>
<comment type="caution">
    <text evidence="3">The sequence shown here is derived from an EMBL/GenBank/DDBJ whole genome shotgun (WGS) entry which is preliminary data.</text>
</comment>
<dbReference type="Gene3D" id="3.10.129.10">
    <property type="entry name" value="Hotdog Thioesterase"/>
    <property type="match status" value="1"/>
</dbReference>
<dbReference type="InterPro" id="IPR039298">
    <property type="entry name" value="ACOT13"/>
</dbReference>
<dbReference type="NCBIfam" id="TIGR00369">
    <property type="entry name" value="unchar_dom_1"/>
    <property type="match status" value="1"/>
</dbReference>
<dbReference type="InterPro" id="IPR006683">
    <property type="entry name" value="Thioestr_dom"/>
</dbReference>
<name>A0A7X5J8J3_9HYPH</name>
<evidence type="ECO:0000313" key="3">
    <source>
        <dbReference type="EMBL" id="NBN77310.1"/>
    </source>
</evidence>
<dbReference type="InterPro" id="IPR029069">
    <property type="entry name" value="HotDog_dom_sf"/>
</dbReference>
<accession>A0A7X5J8J3</accession>
<dbReference type="CDD" id="cd03443">
    <property type="entry name" value="PaaI_thioesterase"/>
    <property type="match status" value="1"/>
</dbReference>
<organism evidence="3 4">
    <name type="scientific">Pannonibacter tanglangensis</name>
    <dbReference type="NCBI Taxonomy" id="2750084"/>
    <lineage>
        <taxon>Bacteria</taxon>
        <taxon>Pseudomonadati</taxon>
        <taxon>Pseudomonadota</taxon>
        <taxon>Alphaproteobacteria</taxon>
        <taxon>Hyphomicrobiales</taxon>
        <taxon>Stappiaceae</taxon>
        <taxon>Pannonibacter</taxon>
    </lineage>
</organism>
<dbReference type="PANTHER" id="PTHR21660:SF1">
    <property type="entry name" value="ACYL-COENZYME A THIOESTERASE 13"/>
    <property type="match status" value="1"/>
</dbReference>
<reference evidence="4" key="1">
    <citation type="submission" date="2020-01" db="EMBL/GenBank/DDBJ databases">
        <authorList>
            <person name="Fang Y."/>
            <person name="Sun R."/>
            <person name="Nie L."/>
            <person name="He J."/>
            <person name="Hao L."/>
            <person name="Wang L."/>
            <person name="Su S."/>
            <person name="Lv E."/>
            <person name="Zhang Z."/>
            <person name="Xie R."/>
            <person name="Liu H."/>
        </authorList>
    </citation>
    <scope>NUCLEOTIDE SEQUENCE [LARGE SCALE GENOMIC DNA]</scope>
    <source>
        <strain evidence="4">XCT-53</strain>
    </source>
</reference>
<gene>
    <name evidence="3" type="ORF">GWI72_03400</name>
</gene>
<comment type="similarity">
    <text evidence="1">Belongs to the thioesterase PaaI family.</text>
</comment>
<keyword evidence="4" id="KW-1185">Reference proteome</keyword>
<dbReference type="PANTHER" id="PTHR21660">
    <property type="entry name" value="THIOESTERASE SUPERFAMILY MEMBER-RELATED"/>
    <property type="match status" value="1"/>
</dbReference>
<dbReference type="AlphaFoldDB" id="A0A7X5J8J3"/>
<sequence>MTPSDAFPDLSGHDLGALPLDRIATLSGLEIFEHMKAGRLPAPPIMVTMQIVLEEAEQGRAVFIGRPGEAHMNPQGTVHGGWISTILDTAMSCAVHTELKPGELYTTTSLTVNMVRPLMPGSGAVRCEGRVAHRGSRLSTAEGRLVDARGRLIAHGTVTCMILPLQAA</sequence>
<protein>
    <submittedName>
        <fullName evidence="3">Hotdog fold thioesterase</fullName>
    </submittedName>
</protein>
<dbReference type="EMBL" id="JAABLQ010000001">
    <property type="protein sequence ID" value="NBN77310.1"/>
    <property type="molecule type" value="Genomic_DNA"/>
</dbReference>
<evidence type="ECO:0000256" key="1">
    <source>
        <dbReference type="ARBA" id="ARBA00008324"/>
    </source>
</evidence>
<dbReference type="InterPro" id="IPR003736">
    <property type="entry name" value="PAAI_dom"/>
</dbReference>
<dbReference type="GO" id="GO:0047617">
    <property type="term" value="F:fatty acyl-CoA hydrolase activity"/>
    <property type="evidence" value="ECO:0007669"/>
    <property type="project" value="InterPro"/>
</dbReference>
<dbReference type="Pfam" id="PF03061">
    <property type="entry name" value="4HBT"/>
    <property type="match status" value="1"/>
</dbReference>